<keyword evidence="3" id="KW-0411">Iron-sulfur</keyword>
<dbReference type="GO" id="GO:0046872">
    <property type="term" value="F:metal ion binding"/>
    <property type="evidence" value="ECO:0007669"/>
    <property type="project" value="UniProtKB-KW"/>
</dbReference>
<protein>
    <submittedName>
        <fullName evidence="5">4Fe-4S dicluster domain-containing protein</fullName>
    </submittedName>
</protein>
<dbReference type="PROSITE" id="PS51379">
    <property type="entry name" value="4FE4S_FER_2"/>
    <property type="match status" value="1"/>
</dbReference>
<proteinExistence type="predicted"/>
<evidence type="ECO:0000313" key="5">
    <source>
        <dbReference type="EMBL" id="KAB2934701.1"/>
    </source>
</evidence>
<name>A0A833H4G2_9LEPT</name>
<dbReference type="InterPro" id="IPR017900">
    <property type="entry name" value="4Fe4S_Fe_S_CS"/>
</dbReference>
<dbReference type="SUPFAM" id="SSF46548">
    <property type="entry name" value="alpha-helical ferredoxin"/>
    <property type="match status" value="1"/>
</dbReference>
<evidence type="ECO:0000256" key="2">
    <source>
        <dbReference type="ARBA" id="ARBA00023004"/>
    </source>
</evidence>
<dbReference type="GO" id="GO:0051536">
    <property type="term" value="F:iron-sulfur cluster binding"/>
    <property type="evidence" value="ECO:0007669"/>
    <property type="project" value="UniProtKB-KW"/>
</dbReference>
<keyword evidence="1" id="KW-0479">Metal-binding</keyword>
<dbReference type="InterPro" id="IPR017896">
    <property type="entry name" value="4Fe4S_Fe-S-bd"/>
</dbReference>
<dbReference type="AlphaFoldDB" id="A0A833H4G2"/>
<gene>
    <name evidence="5" type="ORF">F9K24_02695</name>
</gene>
<evidence type="ECO:0000256" key="3">
    <source>
        <dbReference type="ARBA" id="ARBA00023014"/>
    </source>
</evidence>
<feature type="domain" description="4Fe-4S ferredoxin-type" evidence="4">
    <location>
        <begin position="320"/>
        <end position="349"/>
    </location>
</feature>
<dbReference type="Proteomes" id="UP000460298">
    <property type="component" value="Unassembled WGS sequence"/>
</dbReference>
<dbReference type="PROSITE" id="PS00198">
    <property type="entry name" value="4FE4S_FER_1"/>
    <property type="match status" value="1"/>
</dbReference>
<dbReference type="EMBL" id="WBUI01000002">
    <property type="protein sequence ID" value="KAB2934701.1"/>
    <property type="molecule type" value="Genomic_DNA"/>
</dbReference>
<dbReference type="Gene3D" id="3.30.70.20">
    <property type="match status" value="1"/>
</dbReference>
<evidence type="ECO:0000259" key="4">
    <source>
        <dbReference type="PROSITE" id="PS51379"/>
    </source>
</evidence>
<comment type="caution">
    <text evidence="5">The sequence shown here is derived from an EMBL/GenBank/DDBJ whole genome shotgun (WGS) entry which is preliminary data.</text>
</comment>
<reference evidence="5 6" key="1">
    <citation type="submission" date="2019-10" db="EMBL/GenBank/DDBJ databases">
        <title>Extracellular Electron Transfer in a Candidatus Methanoperedens spp. Enrichment Culture.</title>
        <authorList>
            <person name="Berger S."/>
            <person name="Rangel Shaw D."/>
            <person name="Berben T."/>
            <person name="In 'T Zandt M."/>
            <person name="Frank J."/>
            <person name="Reimann J."/>
            <person name="Jetten M.S.M."/>
            <person name="Welte C.U."/>
        </authorList>
    </citation>
    <scope>NUCLEOTIDE SEQUENCE [LARGE SCALE GENOMIC DNA]</scope>
    <source>
        <strain evidence="5">SB12</strain>
    </source>
</reference>
<evidence type="ECO:0000313" key="6">
    <source>
        <dbReference type="Proteomes" id="UP000460298"/>
    </source>
</evidence>
<accession>A0A833H4G2</accession>
<keyword evidence="2" id="KW-0408">Iron</keyword>
<organism evidence="5 6">
    <name type="scientific">Leptonema illini</name>
    <dbReference type="NCBI Taxonomy" id="183"/>
    <lineage>
        <taxon>Bacteria</taxon>
        <taxon>Pseudomonadati</taxon>
        <taxon>Spirochaetota</taxon>
        <taxon>Spirochaetia</taxon>
        <taxon>Leptospirales</taxon>
        <taxon>Leptospiraceae</taxon>
        <taxon>Leptonema</taxon>
    </lineage>
</organism>
<sequence length="384" mass="43000">MILPLSFFSRSPVLPEFRIAEREFVNLHIPPRLLLPLKREAMTYMPEGEFPRRVQVGEVLARAQGFPLLAPLAGAADLHSDDVIRIRVSGALHAARIDTQPQFENMQAFLDFCDAHGLFYLDESPVPLSSAIRRAIGGAKSGKLRAFVVSEADAELPLYWKSVFAGMGVERLHLEDLLRGLFPGVHIFRTQTVSDRTDFFHARLLQPAVLIKKALRSKELRSPQSWLEDGVVYLAPPVVHGLIRALFHGEPFTHRPVVFRDFLRRKDTVALLPNGSVPADVFADRLPADGWEAPGQRNESADFLASFSIAIERHAAFYRFRSMKGQIPCTGCRACNDICPVDARPLSLIFDQRRFDRRSCFQCGLCELVCEANIPLSSMIGGLK</sequence>
<evidence type="ECO:0000256" key="1">
    <source>
        <dbReference type="ARBA" id="ARBA00022723"/>
    </source>
</evidence>